<dbReference type="PANTHER" id="PTHR33116:SF78">
    <property type="entry name" value="OS12G0587133 PROTEIN"/>
    <property type="match status" value="1"/>
</dbReference>
<dbReference type="EMBL" id="OIVN01006382">
    <property type="protein sequence ID" value="SPD31950.1"/>
    <property type="molecule type" value="Genomic_DNA"/>
</dbReference>
<dbReference type="AlphaFoldDB" id="A0A2N9J604"/>
<dbReference type="InterPro" id="IPR000477">
    <property type="entry name" value="RT_dom"/>
</dbReference>
<dbReference type="PANTHER" id="PTHR33116">
    <property type="entry name" value="REVERSE TRANSCRIPTASE ZINC-BINDING DOMAIN-CONTAINING PROTEIN-RELATED-RELATED"/>
    <property type="match status" value="1"/>
</dbReference>
<gene>
    <name evidence="2" type="ORF">FSB_LOCUS59832</name>
</gene>
<sequence length="410" mass="46436">MVRGRSYFKFENMWLKVEGFTDMVDIWWRGKKALLCELLGLDVKEGSQGLTVWEQEHREAVQAEVANSHRISNSMGRLEVDRVFYEDEVEMREKVVQFYTSLYQEPEVWRPKVDGLAFDSISEDDKSWLERPFEKEEIIKDIEGDEGVVEADLLAVFADFHYQGELEKSLNASFIALISKKANASNIRDFRPISLVGSVYKLVSKVLAVRLKSVLDKGFYASWILRKLMITSIGSLDSTLLVAVRLVSFLSPLLFILVMEVLSRLLQKTVDGGFIRGFKVGPEERTGLAISHLLYVDDTILFCDADREQLLYIRLVLTCFEAITGLKVNLGKSEMVSVGNVGNVGDLAEILCCKVGSLPMQYLGMPLGTSFKAKSIWNPILEKMETPASRVEVVVLIQRRSTYIAKEYAL</sequence>
<accession>A0A2N9J604</accession>
<feature type="domain" description="Reverse transcriptase" evidence="1">
    <location>
        <begin position="250"/>
        <end position="366"/>
    </location>
</feature>
<dbReference type="Pfam" id="PF00078">
    <property type="entry name" value="RVT_1"/>
    <property type="match status" value="1"/>
</dbReference>
<evidence type="ECO:0000259" key="1">
    <source>
        <dbReference type="Pfam" id="PF00078"/>
    </source>
</evidence>
<organism evidence="2">
    <name type="scientific">Fagus sylvatica</name>
    <name type="common">Beechnut</name>
    <dbReference type="NCBI Taxonomy" id="28930"/>
    <lineage>
        <taxon>Eukaryota</taxon>
        <taxon>Viridiplantae</taxon>
        <taxon>Streptophyta</taxon>
        <taxon>Embryophyta</taxon>
        <taxon>Tracheophyta</taxon>
        <taxon>Spermatophyta</taxon>
        <taxon>Magnoliopsida</taxon>
        <taxon>eudicotyledons</taxon>
        <taxon>Gunneridae</taxon>
        <taxon>Pentapetalae</taxon>
        <taxon>rosids</taxon>
        <taxon>fabids</taxon>
        <taxon>Fagales</taxon>
        <taxon>Fagaceae</taxon>
        <taxon>Fagus</taxon>
    </lineage>
</organism>
<reference evidence="2" key="1">
    <citation type="submission" date="2018-02" db="EMBL/GenBank/DDBJ databases">
        <authorList>
            <person name="Cohen D.B."/>
            <person name="Kent A.D."/>
        </authorList>
    </citation>
    <scope>NUCLEOTIDE SEQUENCE</scope>
</reference>
<name>A0A2N9J604_FAGSY</name>
<protein>
    <recommendedName>
        <fullName evidence="1">Reverse transcriptase domain-containing protein</fullName>
    </recommendedName>
</protein>
<evidence type="ECO:0000313" key="2">
    <source>
        <dbReference type="EMBL" id="SPD31950.1"/>
    </source>
</evidence>
<proteinExistence type="predicted"/>